<dbReference type="InterPro" id="IPR056653">
    <property type="entry name" value="DUF7751"/>
</dbReference>
<feature type="domain" description="DUF7751" evidence="2">
    <location>
        <begin position="20"/>
        <end position="80"/>
    </location>
</feature>
<dbReference type="Proteomes" id="UP001341840">
    <property type="component" value="Unassembled WGS sequence"/>
</dbReference>
<dbReference type="EMBL" id="JASCZI010181435">
    <property type="protein sequence ID" value="MED6183434.1"/>
    <property type="molecule type" value="Genomic_DNA"/>
</dbReference>
<evidence type="ECO:0000313" key="3">
    <source>
        <dbReference type="EMBL" id="MED6183434.1"/>
    </source>
</evidence>
<feature type="region of interest" description="Disordered" evidence="1">
    <location>
        <begin position="102"/>
        <end position="142"/>
    </location>
</feature>
<evidence type="ECO:0000256" key="1">
    <source>
        <dbReference type="SAM" id="MobiDB-lite"/>
    </source>
</evidence>
<name>A0ABU6WDU2_9FABA</name>
<evidence type="ECO:0000259" key="2">
    <source>
        <dbReference type="Pfam" id="PF24933"/>
    </source>
</evidence>
<dbReference type="Pfam" id="PF24933">
    <property type="entry name" value="DUF7751"/>
    <property type="match status" value="1"/>
</dbReference>
<sequence length="142" mass="15703">MIQFQDNKNHITEVLTANDIDCDDLSSICHADTMVLCTYIEEIVVSAITYHLMNTKDPEYRNGKLIISANNLFHGLSLFQEGKSMKTNYSNKENAEGIAGVNVRCDGQGPENKNETPIPVTKKDGENNAPAKAVRSVLSPFK</sequence>
<evidence type="ECO:0000313" key="4">
    <source>
        <dbReference type="Proteomes" id="UP001341840"/>
    </source>
</evidence>
<organism evidence="3 4">
    <name type="scientific">Stylosanthes scabra</name>
    <dbReference type="NCBI Taxonomy" id="79078"/>
    <lineage>
        <taxon>Eukaryota</taxon>
        <taxon>Viridiplantae</taxon>
        <taxon>Streptophyta</taxon>
        <taxon>Embryophyta</taxon>
        <taxon>Tracheophyta</taxon>
        <taxon>Spermatophyta</taxon>
        <taxon>Magnoliopsida</taxon>
        <taxon>eudicotyledons</taxon>
        <taxon>Gunneridae</taxon>
        <taxon>Pentapetalae</taxon>
        <taxon>rosids</taxon>
        <taxon>fabids</taxon>
        <taxon>Fabales</taxon>
        <taxon>Fabaceae</taxon>
        <taxon>Papilionoideae</taxon>
        <taxon>50 kb inversion clade</taxon>
        <taxon>dalbergioids sensu lato</taxon>
        <taxon>Dalbergieae</taxon>
        <taxon>Pterocarpus clade</taxon>
        <taxon>Stylosanthes</taxon>
    </lineage>
</organism>
<reference evidence="3 4" key="1">
    <citation type="journal article" date="2023" name="Plants (Basel)">
        <title>Bridging the Gap: Combining Genomics and Transcriptomics Approaches to Understand Stylosanthes scabra, an Orphan Legume from the Brazilian Caatinga.</title>
        <authorList>
            <person name="Ferreira-Neto J.R.C."/>
            <person name="da Silva M.D."/>
            <person name="Binneck E."/>
            <person name="de Melo N.F."/>
            <person name="da Silva R.H."/>
            <person name="de Melo A.L.T.M."/>
            <person name="Pandolfi V."/>
            <person name="Bustamante F.O."/>
            <person name="Brasileiro-Vidal A.C."/>
            <person name="Benko-Iseppon A.M."/>
        </authorList>
    </citation>
    <scope>NUCLEOTIDE SEQUENCE [LARGE SCALE GENOMIC DNA]</scope>
    <source>
        <tissue evidence="3">Leaves</tissue>
    </source>
</reference>
<gene>
    <name evidence="3" type="ORF">PIB30_037863</name>
</gene>
<comment type="caution">
    <text evidence="3">The sequence shown here is derived from an EMBL/GenBank/DDBJ whole genome shotgun (WGS) entry which is preliminary data.</text>
</comment>
<keyword evidence="4" id="KW-1185">Reference proteome</keyword>
<proteinExistence type="predicted"/>
<protein>
    <recommendedName>
        <fullName evidence="2">DUF7751 domain-containing protein</fullName>
    </recommendedName>
</protein>
<accession>A0ABU6WDU2</accession>